<reference evidence="1" key="1">
    <citation type="submission" date="2020-01" db="EMBL/GenBank/DDBJ databases">
        <title>Muricauda ochracea sp. nov., isolated from a tidal flat of Garorim bay in Korea.</title>
        <authorList>
            <person name="Kim D."/>
            <person name="Yoo Y."/>
            <person name="Kim J.-J."/>
        </authorList>
    </citation>
    <scope>NUCLEOTIDE SEQUENCE</scope>
    <source>
        <strain evidence="1">JGD-17</strain>
    </source>
</reference>
<keyword evidence="2" id="KW-1185">Reference proteome</keyword>
<proteinExistence type="predicted"/>
<comment type="caution">
    <text evidence="1">The sequence shown here is derived from an EMBL/GenBank/DDBJ whole genome shotgun (WGS) entry which is preliminary data.</text>
</comment>
<organism evidence="1 2">
    <name type="scientific">Flagellimonas ochracea</name>
    <dbReference type="NCBI Taxonomy" id="2696472"/>
    <lineage>
        <taxon>Bacteria</taxon>
        <taxon>Pseudomonadati</taxon>
        <taxon>Bacteroidota</taxon>
        <taxon>Flavobacteriia</taxon>
        <taxon>Flavobacteriales</taxon>
        <taxon>Flavobacteriaceae</taxon>
        <taxon>Flagellimonas</taxon>
    </lineage>
</organism>
<dbReference type="EMBL" id="JAAABI010000001">
    <property type="protein sequence ID" value="NAY90763.1"/>
    <property type="molecule type" value="Genomic_DNA"/>
</dbReference>
<sequence>MIRSIIYSLTLTISLFFTGFITAQNPMKFENKAEIAETIQNQGHLSTLEGFIPSMSVTQDGETAYFSHSSEQKPLYGLFSKRESVHQIYRAEKINGKWTNITKLDVCPKYASAKHPTISEDGKRLFFASNMKGSYGKYDIYVADIKADGSLGVSKNLGPKVNTKEDELYPSLYNGTLLFFASEGRDGFGGLDLYATQVAYNSLTPSVNLGSHINSSRDDYAIQLDVEEGVSYVVSNRGQNHTIEQVAIAYRRQPMDDTMVASRDENFQTTLNSEAAYEYTSTSFED</sequence>
<dbReference type="AlphaFoldDB" id="A0A964T9L0"/>
<dbReference type="Pfam" id="PF07676">
    <property type="entry name" value="PD40"/>
    <property type="match status" value="1"/>
</dbReference>
<dbReference type="InterPro" id="IPR011659">
    <property type="entry name" value="WD40"/>
</dbReference>
<name>A0A964T9L0_9FLAO</name>
<gene>
    <name evidence="1" type="ORF">GTQ34_02430</name>
</gene>
<dbReference type="SUPFAM" id="SSF82171">
    <property type="entry name" value="DPP6 N-terminal domain-like"/>
    <property type="match status" value="1"/>
</dbReference>
<evidence type="ECO:0000313" key="1">
    <source>
        <dbReference type="EMBL" id="NAY90763.1"/>
    </source>
</evidence>
<dbReference type="Proteomes" id="UP000667650">
    <property type="component" value="Unassembled WGS sequence"/>
</dbReference>
<evidence type="ECO:0000313" key="2">
    <source>
        <dbReference type="Proteomes" id="UP000667650"/>
    </source>
</evidence>
<protein>
    <recommendedName>
        <fullName evidence="3">WD40 repeat protein</fullName>
    </recommendedName>
</protein>
<dbReference type="RefSeq" id="WP_166522167.1">
    <property type="nucleotide sequence ID" value="NZ_JAAABI010000001.1"/>
</dbReference>
<accession>A0A964T9L0</accession>
<evidence type="ECO:0008006" key="3">
    <source>
        <dbReference type="Google" id="ProtNLM"/>
    </source>
</evidence>
<dbReference type="InterPro" id="IPR011042">
    <property type="entry name" value="6-blade_b-propeller_TolB-like"/>
</dbReference>
<dbReference type="Gene3D" id="2.120.10.30">
    <property type="entry name" value="TolB, C-terminal domain"/>
    <property type="match status" value="1"/>
</dbReference>